<comment type="caution">
    <text evidence="5">The sequence shown here is derived from an EMBL/GenBank/DDBJ whole genome shotgun (WGS) entry which is preliminary data.</text>
</comment>
<dbReference type="InterPro" id="IPR029045">
    <property type="entry name" value="ClpP/crotonase-like_dom_sf"/>
</dbReference>
<proteinExistence type="inferred from homology"/>
<dbReference type="SUPFAM" id="SSF52096">
    <property type="entry name" value="ClpP/crotonase"/>
    <property type="match status" value="1"/>
</dbReference>
<comment type="subcellular location">
    <subcellularLocation>
        <location evidence="1">Peroxisome</location>
    </subcellularLocation>
</comment>
<evidence type="ECO:0000313" key="6">
    <source>
        <dbReference type="Proteomes" id="UP000472676"/>
    </source>
</evidence>
<dbReference type="Proteomes" id="UP000472676">
    <property type="component" value="Unassembled WGS sequence"/>
</dbReference>
<keyword evidence="6" id="KW-1185">Reference proteome</keyword>
<dbReference type="InterPro" id="IPR014748">
    <property type="entry name" value="Enoyl-CoA_hydra_C"/>
</dbReference>
<dbReference type="GO" id="GO:0004165">
    <property type="term" value="F:delta(3)-delta(2)-enoyl-CoA isomerase activity"/>
    <property type="evidence" value="ECO:0007669"/>
    <property type="project" value="UniProtKB-ARBA"/>
</dbReference>
<comment type="similarity">
    <text evidence="2">Belongs to the enoyl-CoA hydratase/isomerase family.</text>
</comment>
<dbReference type="AlphaFoldDB" id="A0A6M2BLJ0"/>
<dbReference type="InterPro" id="IPR051053">
    <property type="entry name" value="ECH/Chromodomain_protein"/>
</dbReference>
<keyword evidence="4 5" id="KW-0413">Isomerase</keyword>
<dbReference type="Gene3D" id="3.90.226.10">
    <property type="entry name" value="2-enoyl-CoA Hydratase, Chain A, domain 1"/>
    <property type="match status" value="1"/>
</dbReference>
<dbReference type="EMBL" id="JAAMOW010000001">
    <property type="protein sequence ID" value="NGY03338.1"/>
    <property type="molecule type" value="Genomic_DNA"/>
</dbReference>
<dbReference type="Gene3D" id="1.10.12.10">
    <property type="entry name" value="Lyase 2-enoyl-coa Hydratase, Chain A, domain 2"/>
    <property type="match status" value="1"/>
</dbReference>
<evidence type="ECO:0000256" key="2">
    <source>
        <dbReference type="ARBA" id="ARBA00005254"/>
    </source>
</evidence>
<name>A0A6M2BLJ0_9GAMM</name>
<evidence type="ECO:0000256" key="3">
    <source>
        <dbReference type="ARBA" id="ARBA00023140"/>
    </source>
</evidence>
<dbReference type="InterPro" id="IPR001753">
    <property type="entry name" value="Enoyl-CoA_hydra/iso"/>
</dbReference>
<dbReference type="PANTHER" id="PTHR43684:SF1">
    <property type="entry name" value="ENOYL-COA DELTA ISOMERASE 2"/>
    <property type="match status" value="1"/>
</dbReference>
<gene>
    <name evidence="5" type="ORF">G7Y85_01025</name>
</gene>
<keyword evidence="3" id="KW-0576">Peroxisome</keyword>
<evidence type="ECO:0000256" key="1">
    <source>
        <dbReference type="ARBA" id="ARBA00004275"/>
    </source>
</evidence>
<dbReference type="RefSeq" id="WP_166250756.1">
    <property type="nucleotide sequence ID" value="NZ_JAAMOW010000001.1"/>
</dbReference>
<evidence type="ECO:0000256" key="4">
    <source>
        <dbReference type="ARBA" id="ARBA00023235"/>
    </source>
</evidence>
<dbReference type="PANTHER" id="PTHR43684">
    <property type="match status" value="1"/>
</dbReference>
<organism evidence="5 6">
    <name type="scientific">Solimonas terrae</name>
    <dbReference type="NCBI Taxonomy" id="1396819"/>
    <lineage>
        <taxon>Bacteria</taxon>
        <taxon>Pseudomonadati</taxon>
        <taxon>Pseudomonadota</taxon>
        <taxon>Gammaproteobacteria</taxon>
        <taxon>Nevskiales</taxon>
        <taxon>Nevskiaceae</taxon>
        <taxon>Solimonas</taxon>
    </lineage>
</organism>
<sequence length="254" mass="26821">MNVPILLDCHGPVAYLTLNRPEAGNAVDAPFARCLLERVKAVAEDPAIGCVVIRGNGRMFCAGGDVKALHAAGEVLPDLLREILEALHPAIELLCGMDKPLIAAIHGPAAGVGLGLTAAADIALAEPKAHFTMAYSRIGLTPDGGTSWLIPRLIGLRRAQELSLTNRRVTAHEAAEMGLITRVVAEGTLPQETEALAQMLATKVPGALGRTKELLHSSSTFTLGQQLESEIQAIEKQAQCAEARAAIADLVLRR</sequence>
<dbReference type="CDD" id="cd06558">
    <property type="entry name" value="crotonase-like"/>
    <property type="match status" value="1"/>
</dbReference>
<evidence type="ECO:0000313" key="5">
    <source>
        <dbReference type="EMBL" id="NGY03338.1"/>
    </source>
</evidence>
<reference evidence="5 6" key="1">
    <citation type="journal article" date="2014" name="Int. J. Syst. Evol. Microbiol.">
        <title>Solimonas terrae sp. nov., isolated from soil.</title>
        <authorList>
            <person name="Kim S.J."/>
            <person name="Moon J.Y."/>
            <person name="Weon H.Y."/>
            <person name="Ahn J.H."/>
            <person name="Chen W.M."/>
            <person name="Kwon S.W."/>
        </authorList>
    </citation>
    <scope>NUCLEOTIDE SEQUENCE [LARGE SCALE GENOMIC DNA]</scope>
    <source>
        <strain evidence="5 6">KIS83-12</strain>
    </source>
</reference>
<dbReference type="Pfam" id="PF00378">
    <property type="entry name" value="ECH_1"/>
    <property type="match status" value="1"/>
</dbReference>
<accession>A0A6M2BLJ0</accession>
<protein>
    <submittedName>
        <fullName evidence="5">Enoyl-CoA hydratase/isomerase family protein</fullName>
    </submittedName>
</protein>